<name>A0A518G9Y2_9BACT</name>
<dbReference type="Pfam" id="PF00528">
    <property type="entry name" value="BPD_transp_1"/>
    <property type="match status" value="1"/>
</dbReference>
<dbReference type="PANTHER" id="PTHR30151:SF41">
    <property type="entry name" value="ABC TRANSPORTER PERMEASE PROTEIN"/>
    <property type="match status" value="1"/>
</dbReference>
<evidence type="ECO:0000256" key="3">
    <source>
        <dbReference type="ARBA" id="ARBA00022475"/>
    </source>
</evidence>
<dbReference type="InterPro" id="IPR035906">
    <property type="entry name" value="MetI-like_sf"/>
</dbReference>
<evidence type="ECO:0000256" key="6">
    <source>
        <dbReference type="ARBA" id="ARBA00023136"/>
    </source>
</evidence>
<keyword evidence="10" id="KW-1185">Reference proteome</keyword>
<evidence type="ECO:0000313" key="10">
    <source>
        <dbReference type="Proteomes" id="UP000318017"/>
    </source>
</evidence>
<evidence type="ECO:0000256" key="1">
    <source>
        <dbReference type="ARBA" id="ARBA00004651"/>
    </source>
</evidence>
<feature type="transmembrane region" description="Helical" evidence="7">
    <location>
        <begin position="61"/>
        <end position="84"/>
    </location>
</feature>
<feature type="transmembrane region" description="Helical" evidence="7">
    <location>
        <begin position="96"/>
        <end position="116"/>
    </location>
</feature>
<reference evidence="9 10" key="1">
    <citation type="submission" date="2019-02" db="EMBL/GenBank/DDBJ databases">
        <title>Deep-cultivation of Planctomycetes and their phenomic and genomic characterization uncovers novel biology.</title>
        <authorList>
            <person name="Wiegand S."/>
            <person name="Jogler M."/>
            <person name="Boedeker C."/>
            <person name="Pinto D."/>
            <person name="Vollmers J."/>
            <person name="Rivas-Marin E."/>
            <person name="Kohn T."/>
            <person name="Peeters S.H."/>
            <person name="Heuer A."/>
            <person name="Rast P."/>
            <person name="Oberbeckmann S."/>
            <person name="Bunk B."/>
            <person name="Jeske O."/>
            <person name="Meyerdierks A."/>
            <person name="Storesund J.E."/>
            <person name="Kallscheuer N."/>
            <person name="Luecker S."/>
            <person name="Lage O.M."/>
            <person name="Pohl T."/>
            <person name="Merkel B.J."/>
            <person name="Hornburger P."/>
            <person name="Mueller R.-W."/>
            <person name="Bruemmer F."/>
            <person name="Labrenz M."/>
            <person name="Spormann A.M."/>
            <person name="Op den Camp H."/>
            <person name="Overmann J."/>
            <person name="Amann R."/>
            <person name="Jetten M.S.M."/>
            <person name="Mascher T."/>
            <person name="Medema M.H."/>
            <person name="Devos D.P."/>
            <person name="Kaster A.-K."/>
            <person name="Ovreas L."/>
            <person name="Rohde M."/>
            <person name="Galperin M.Y."/>
            <person name="Jogler C."/>
        </authorList>
    </citation>
    <scope>NUCLEOTIDE SEQUENCE [LARGE SCALE GENOMIC DNA]</scope>
    <source>
        <strain evidence="9 10">Q31a</strain>
    </source>
</reference>
<dbReference type="SUPFAM" id="SSF161098">
    <property type="entry name" value="MetI-like"/>
    <property type="match status" value="1"/>
</dbReference>
<keyword evidence="4 7" id="KW-0812">Transmembrane</keyword>
<dbReference type="KEGG" id="ahel:Q31a_37220"/>
<organism evidence="9 10">
    <name type="scientific">Aureliella helgolandensis</name>
    <dbReference type="NCBI Taxonomy" id="2527968"/>
    <lineage>
        <taxon>Bacteria</taxon>
        <taxon>Pseudomonadati</taxon>
        <taxon>Planctomycetota</taxon>
        <taxon>Planctomycetia</taxon>
        <taxon>Pirellulales</taxon>
        <taxon>Pirellulaceae</taxon>
        <taxon>Aureliella</taxon>
    </lineage>
</organism>
<feature type="transmembrane region" description="Helical" evidence="7">
    <location>
        <begin position="122"/>
        <end position="147"/>
    </location>
</feature>
<proteinExistence type="inferred from homology"/>
<sequence>MKKAILAWCFQYATAIGVMFLLAAIWHALVVLRGIEPIILPTPLRVLEAAIRERETLFKGFLATGMAASLGLTLSIALGSLIAIVFSQSKTLRSAFYPYVLFLQTVPIVAIAPLLITWCGYGAHTVVLVAAIISIFPIVSNVTAGLISVDENLKDLFELHQATRWQTLIKLRIPNAIGSLILGMRVSTGLAVIGAVVGEFFLGTGVAGYSGLGTVMIIWQNRSRTDALIAVVFVSTLLGLAMLGAVNLGTRLLLRRWTVGQNFENE</sequence>
<keyword evidence="5 7" id="KW-1133">Transmembrane helix</keyword>
<feature type="domain" description="ABC transmembrane type-1" evidence="8">
    <location>
        <begin position="61"/>
        <end position="244"/>
    </location>
</feature>
<dbReference type="GO" id="GO:0005886">
    <property type="term" value="C:plasma membrane"/>
    <property type="evidence" value="ECO:0007669"/>
    <property type="project" value="UniProtKB-SubCell"/>
</dbReference>
<evidence type="ECO:0000256" key="5">
    <source>
        <dbReference type="ARBA" id="ARBA00022989"/>
    </source>
</evidence>
<feature type="transmembrane region" description="Helical" evidence="7">
    <location>
        <begin position="12"/>
        <end position="35"/>
    </location>
</feature>
<keyword evidence="6 7" id="KW-0472">Membrane</keyword>
<dbReference type="EMBL" id="CP036298">
    <property type="protein sequence ID" value="QDV25396.1"/>
    <property type="molecule type" value="Genomic_DNA"/>
</dbReference>
<keyword evidence="3" id="KW-1003">Cell membrane</keyword>
<evidence type="ECO:0000259" key="8">
    <source>
        <dbReference type="PROSITE" id="PS50928"/>
    </source>
</evidence>
<comment type="subcellular location">
    <subcellularLocation>
        <location evidence="1 7">Cell membrane</location>
        <topology evidence="1 7">Multi-pass membrane protein</topology>
    </subcellularLocation>
</comment>
<evidence type="ECO:0000256" key="4">
    <source>
        <dbReference type="ARBA" id="ARBA00022692"/>
    </source>
</evidence>
<dbReference type="PANTHER" id="PTHR30151">
    <property type="entry name" value="ALKANE SULFONATE ABC TRANSPORTER-RELATED, MEMBRANE SUBUNIT"/>
    <property type="match status" value="1"/>
</dbReference>
<dbReference type="InterPro" id="IPR000515">
    <property type="entry name" value="MetI-like"/>
</dbReference>
<dbReference type="CDD" id="cd06261">
    <property type="entry name" value="TM_PBP2"/>
    <property type="match status" value="1"/>
</dbReference>
<feature type="transmembrane region" description="Helical" evidence="7">
    <location>
        <begin position="226"/>
        <end position="246"/>
    </location>
</feature>
<accession>A0A518G9Y2</accession>
<evidence type="ECO:0000256" key="2">
    <source>
        <dbReference type="ARBA" id="ARBA00022448"/>
    </source>
</evidence>
<dbReference type="RefSeq" id="WP_145080400.1">
    <property type="nucleotide sequence ID" value="NZ_CP036298.1"/>
</dbReference>
<dbReference type="PROSITE" id="PS50928">
    <property type="entry name" value="ABC_TM1"/>
    <property type="match status" value="1"/>
</dbReference>
<comment type="similarity">
    <text evidence="7">Belongs to the binding-protein-dependent transport system permease family.</text>
</comment>
<dbReference type="OrthoDB" id="9804353at2"/>
<evidence type="ECO:0000256" key="7">
    <source>
        <dbReference type="RuleBase" id="RU363032"/>
    </source>
</evidence>
<dbReference type="Gene3D" id="1.10.3720.10">
    <property type="entry name" value="MetI-like"/>
    <property type="match status" value="1"/>
</dbReference>
<keyword evidence="2 7" id="KW-0813">Transport</keyword>
<dbReference type="AlphaFoldDB" id="A0A518G9Y2"/>
<feature type="transmembrane region" description="Helical" evidence="7">
    <location>
        <begin position="200"/>
        <end position="219"/>
    </location>
</feature>
<protein>
    <submittedName>
        <fullName evidence="9">Aliphatic sulfonates transport permease protein SsuC</fullName>
    </submittedName>
</protein>
<dbReference type="GO" id="GO:0055085">
    <property type="term" value="P:transmembrane transport"/>
    <property type="evidence" value="ECO:0007669"/>
    <property type="project" value="InterPro"/>
</dbReference>
<dbReference type="Proteomes" id="UP000318017">
    <property type="component" value="Chromosome"/>
</dbReference>
<evidence type="ECO:0000313" key="9">
    <source>
        <dbReference type="EMBL" id="QDV25396.1"/>
    </source>
</evidence>
<gene>
    <name evidence="9" type="primary">ssuC</name>
    <name evidence="9" type="ORF">Q31a_37220</name>
</gene>